<dbReference type="AlphaFoldDB" id="A0A8X6S766"/>
<proteinExistence type="predicted"/>
<comment type="caution">
    <text evidence="2">The sequence shown here is derived from an EMBL/GenBank/DDBJ whole genome shotgun (WGS) entry which is preliminary data.</text>
</comment>
<dbReference type="EMBL" id="BMAU01021283">
    <property type="protein sequence ID" value="GFY08717.1"/>
    <property type="molecule type" value="Genomic_DNA"/>
</dbReference>
<name>A0A8X6S766_TRICX</name>
<organism evidence="2 3">
    <name type="scientific">Trichonephila clavipes</name>
    <name type="common">Golden silk orbweaver</name>
    <name type="synonym">Nephila clavipes</name>
    <dbReference type="NCBI Taxonomy" id="2585209"/>
    <lineage>
        <taxon>Eukaryota</taxon>
        <taxon>Metazoa</taxon>
        <taxon>Ecdysozoa</taxon>
        <taxon>Arthropoda</taxon>
        <taxon>Chelicerata</taxon>
        <taxon>Arachnida</taxon>
        <taxon>Araneae</taxon>
        <taxon>Araneomorphae</taxon>
        <taxon>Entelegynae</taxon>
        <taxon>Araneoidea</taxon>
        <taxon>Nephilidae</taxon>
        <taxon>Trichonephila</taxon>
    </lineage>
</organism>
<keyword evidence="3" id="KW-1185">Reference proteome</keyword>
<evidence type="ECO:0000313" key="3">
    <source>
        <dbReference type="Proteomes" id="UP000887159"/>
    </source>
</evidence>
<sequence length="94" mass="10304">MDGDCKAKLAAGTVVEIEAGASLFTDPISDVYKKDKNSHKRRNFATDVRNQIELRSELSDLSGDNNAANKTYESRILEGESSSDEGDEEKHGNI</sequence>
<feature type="compositionally biased region" description="Polar residues" evidence="1">
    <location>
        <begin position="62"/>
        <end position="71"/>
    </location>
</feature>
<accession>A0A8X6S766</accession>
<feature type="region of interest" description="Disordered" evidence="1">
    <location>
        <begin position="58"/>
        <end position="94"/>
    </location>
</feature>
<protein>
    <submittedName>
        <fullName evidence="2">Uncharacterized protein</fullName>
    </submittedName>
</protein>
<evidence type="ECO:0000256" key="1">
    <source>
        <dbReference type="SAM" id="MobiDB-lite"/>
    </source>
</evidence>
<gene>
    <name evidence="2" type="ORF">TNCV_5006301</name>
</gene>
<dbReference type="Proteomes" id="UP000887159">
    <property type="component" value="Unassembled WGS sequence"/>
</dbReference>
<reference evidence="2" key="1">
    <citation type="submission" date="2020-08" db="EMBL/GenBank/DDBJ databases">
        <title>Multicomponent nature underlies the extraordinary mechanical properties of spider dragline silk.</title>
        <authorList>
            <person name="Kono N."/>
            <person name="Nakamura H."/>
            <person name="Mori M."/>
            <person name="Yoshida Y."/>
            <person name="Ohtoshi R."/>
            <person name="Malay A.D."/>
            <person name="Moran D.A.P."/>
            <person name="Tomita M."/>
            <person name="Numata K."/>
            <person name="Arakawa K."/>
        </authorList>
    </citation>
    <scope>NUCLEOTIDE SEQUENCE</scope>
</reference>
<evidence type="ECO:0000313" key="2">
    <source>
        <dbReference type="EMBL" id="GFY08717.1"/>
    </source>
</evidence>